<protein>
    <recommendedName>
        <fullName evidence="4 8">Signal peptidase I</fullName>
        <ecNumber evidence="4 8">3.4.21.89</ecNumber>
    </recommendedName>
</protein>
<comment type="catalytic activity">
    <reaction evidence="1 8">
        <text>Cleavage of hydrophobic, N-terminal signal or leader sequences from secreted and periplasmic proteins.</text>
        <dbReference type="EC" id="3.4.21.89"/>
    </reaction>
</comment>
<feature type="active site" evidence="7">
    <location>
        <position position="44"/>
    </location>
</feature>
<dbReference type="NCBIfam" id="TIGR02227">
    <property type="entry name" value="sigpep_I_bact"/>
    <property type="match status" value="1"/>
</dbReference>
<dbReference type="InterPro" id="IPR019758">
    <property type="entry name" value="Pept_S26A_signal_pept_1_CS"/>
</dbReference>
<evidence type="ECO:0000256" key="7">
    <source>
        <dbReference type="PIRSR" id="PIRSR600223-1"/>
    </source>
</evidence>
<dbReference type="OrthoDB" id="9802919at2"/>
<evidence type="ECO:0000313" key="11">
    <source>
        <dbReference type="Proteomes" id="UP000186705"/>
    </source>
</evidence>
<dbReference type="PROSITE" id="PS00501">
    <property type="entry name" value="SPASE_I_1"/>
    <property type="match status" value="1"/>
</dbReference>
<dbReference type="GO" id="GO:0006465">
    <property type="term" value="P:signal peptide processing"/>
    <property type="evidence" value="ECO:0007669"/>
    <property type="project" value="InterPro"/>
</dbReference>
<feature type="transmembrane region" description="Helical" evidence="8">
    <location>
        <begin position="12"/>
        <end position="35"/>
    </location>
</feature>
<evidence type="ECO:0000256" key="3">
    <source>
        <dbReference type="ARBA" id="ARBA00009370"/>
    </source>
</evidence>
<keyword evidence="6 8" id="KW-0378">Hydrolase</keyword>
<comment type="subcellular location">
    <subcellularLocation>
        <location evidence="2">Cell membrane</location>
        <topology evidence="2">Single-pass type II membrane protein</topology>
    </subcellularLocation>
    <subcellularLocation>
        <location evidence="8">Membrane</location>
        <topology evidence="8">Single-pass type II membrane protein</topology>
    </subcellularLocation>
</comment>
<dbReference type="PANTHER" id="PTHR43390">
    <property type="entry name" value="SIGNAL PEPTIDASE I"/>
    <property type="match status" value="1"/>
</dbReference>
<dbReference type="GO" id="GO:0005886">
    <property type="term" value="C:plasma membrane"/>
    <property type="evidence" value="ECO:0007669"/>
    <property type="project" value="UniProtKB-SubCell"/>
</dbReference>
<keyword evidence="11" id="KW-1185">Reference proteome</keyword>
<evidence type="ECO:0000256" key="4">
    <source>
        <dbReference type="ARBA" id="ARBA00013208"/>
    </source>
</evidence>
<organism evidence="10 11">
    <name type="scientific">Dubosiella newyorkensis</name>
    <dbReference type="NCBI Taxonomy" id="1862672"/>
    <lineage>
        <taxon>Bacteria</taxon>
        <taxon>Bacillati</taxon>
        <taxon>Bacillota</taxon>
        <taxon>Erysipelotrichia</taxon>
        <taxon>Erysipelotrichales</taxon>
        <taxon>Erysipelotrichaceae</taxon>
        <taxon>Dubosiella</taxon>
    </lineage>
</organism>
<evidence type="ECO:0000313" key="10">
    <source>
        <dbReference type="EMBL" id="OLU46921.1"/>
    </source>
</evidence>
<dbReference type="InterPro" id="IPR019756">
    <property type="entry name" value="Pept_S26A_signal_pept_1_Ser-AS"/>
</dbReference>
<dbReference type="GeneID" id="78275184"/>
<evidence type="ECO:0000256" key="5">
    <source>
        <dbReference type="ARBA" id="ARBA00022670"/>
    </source>
</evidence>
<proteinExistence type="inferred from homology"/>
<dbReference type="Gene3D" id="2.10.109.10">
    <property type="entry name" value="Umud Fragment, subunit A"/>
    <property type="match status" value="1"/>
</dbReference>
<keyword evidence="8" id="KW-0812">Transmembrane</keyword>
<dbReference type="InterPro" id="IPR036286">
    <property type="entry name" value="LexA/Signal_pep-like_sf"/>
</dbReference>
<dbReference type="GO" id="GO:0009003">
    <property type="term" value="F:signal peptidase activity"/>
    <property type="evidence" value="ECO:0007669"/>
    <property type="project" value="UniProtKB-EC"/>
</dbReference>
<dbReference type="EMBL" id="MPKA01000057">
    <property type="protein sequence ID" value="OLU46921.1"/>
    <property type="molecule type" value="Genomic_DNA"/>
</dbReference>
<sequence length="207" mass="23280">MEKENKTSLSKEILDFVKVFAISAVIVLLFANFIAHPVTVVGHSMDPTLADGEYGFTSIISTKLSDPKRNQIVVVTMNDPNTNEKSEWVKRIIGMPGETIECVNDTILINGEPIDETSYIDQDYKQSIIDQYGYFNKTVQKSDELNGMSVVRDWGPITLGEDEYFVMGDNRTFSKDSRDPEVGPVKRSQIYGNGVFVLYPFSKFGLK</sequence>
<name>A0A1U7NNK8_9FIRM</name>
<comment type="caution">
    <text evidence="10">The sequence shown here is derived from an EMBL/GenBank/DDBJ whole genome shotgun (WGS) entry which is preliminary data.</text>
</comment>
<feature type="domain" description="Peptidase S26" evidence="9">
    <location>
        <begin position="14"/>
        <end position="198"/>
    </location>
</feature>
<reference evidence="10 11" key="1">
    <citation type="submission" date="2016-11" db="EMBL/GenBank/DDBJ databases">
        <title>Description of two novel members of the family Erysipelotrichaceae: Ileibacterium lipovorans gen. nov., sp. nov. and Dubosiella newyorkensis, gen. nov., sp. nov.</title>
        <authorList>
            <person name="Cox L.M."/>
            <person name="Sohn J."/>
            <person name="Tyrrell K.L."/>
            <person name="Citron D.M."/>
            <person name="Lawson P.A."/>
            <person name="Patel N.B."/>
            <person name="Iizumi T."/>
            <person name="Perez-Perez G.I."/>
            <person name="Goldstein E.J."/>
            <person name="Blaser M.J."/>
        </authorList>
    </citation>
    <scope>NUCLEOTIDE SEQUENCE [LARGE SCALE GENOMIC DNA]</scope>
    <source>
        <strain evidence="10 11">NYU-BL-A4</strain>
    </source>
</reference>
<dbReference type="CDD" id="cd06530">
    <property type="entry name" value="S26_SPase_I"/>
    <property type="match status" value="1"/>
</dbReference>
<dbReference type="EC" id="3.4.21.89" evidence="4 8"/>
<feature type="active site" evidence="7">
    <location>
        <position position="90"/>
    </location>
</feature>
<comment type="similarity">
    <text evidence="3 8">Belongs to the peptidase S26 family.</text>
</comment>
<keyword evidence="8" id="KW-1133">Transmembrane helix</keyword>
<dbReference type="SUPFAM" id="SSF51306">
    <property type="entry name" value="LexA/Signal peptidase"/>
    <property type="match status" value="1"/>
</dbReference>
<keyword evidence="8" id="KW-0472">Membrane</keyword>
<evidence type="ECO:0000259" key="9">
    <source>
        <dbReference type="Pfam" id="PF10502"/>
    </source>
</evidence>
<dbReference type="PROSITE" id="PS00761">
    <property type="entry name" value="SPASE_I_3"/>
    <property type="match status" value="1"/>
</dbReference>
<accession>A0A1U7NNK8</accession>
<dbReference type="STRING" id="1862672.BO225_04370"/>
<dbReference type="PRINTS" id="PR00727">
    <property type="entry name" value="LEADERPTASE"/>
</dbReference>
<dbReference type="InterPro" id="IPR000223">
    <property type="entry name" value="Pept_S26A_signal_pept_1"/>
</dbReference>
<dbReference type="InterPro" id="IPR019533">
    <property type="entry name" value="Peptidase_S26"/>
</dbReference>
<dbReference type="Pfam" id="PF10502">
    <property type="entry name" value="Peptidase_S26"/>
    <property type="match status" value="1"/>
</dbReference>
<dbReference type="PANTHER" id="PTHR43390:SF1">
    <property type="entry name" value="CHLOROPLAST PROCESSING PEPTIDASE"/>
    <property type="match status" value="1"/>
</dbReference>
<evidence type="ECO:0000256" key="8">
    <source>
        <dbReference type="RuleBase" id="RU362042"/>
    </source>
</evidence>
<dbReference type="AlphaFoldDB" id="A0A1U7NNK8"/>
<keyword evidence="5 8" id="KW-0645">Protease</keyword>
<evidence type="ECO:0000256" key="1">
    <source>
        <dbReference type="ARBA" id="ARBA00000677"/>
    </source>
</evidence>
<evidence type="ECO:0000256" key="6">
    <source>
        <dbReference type="ARBA" id="ARBA00022801"/>
    </source>
</evidence>
<dbReference type="GO" id="GO:0004252">
    <property type="term" value="F:serine-type endopeptidase activity"/>
    <property type="evidence" value="ECO:0007669"/>
    <property type="project" value="InterPro"/>
</dbReference>
<dbReference type="RefSeq" id="WP_076341069.1">
    <property type="nucleotide sequence ID" value="NZ_CAJTMI010000018.1"/>
</dbReference>
<gene>
    <name evidence="10" type="ORF">BO225_04370</name>
</gene>
<evidence type="ECO:0000256" key="2">
    <source>
        <dbReference type="ARBA" id="ARBA00004401"/>
    </source>
</evidence>
<dbReference type="Proteomes" id="UP000186705">
    <property type="component" value="Unassembled WGS sequence"/>
</dbReference>